<keyword evidence="10 14" id="KW-0472">Membrane</keyword>
<dbReference type="AlphaFoldDB" id="A0A644Y8B7"/>
<gene>
    <name evidence="15" type="primary">atpF_21</name>
    <name evidence="15" type="ORF">SDC9_71280</name>
</gene>
<keyword evidence="6 14" id="KW-0812">Transmembrane</keyword>
<evidence type="ECO:0000256" key="11">
    <source>
        <dbReference type="ARBA" id="ARBA00023310"/>
    </source>
</evidence>
<comment type="subcellular location">
    <subcellularLocation>
        <location evidence="2">Endomembrane system</location>
    </subcellularLocation>
    <subcellularLocation>
        <location evidence="1">Membrane</location>
        <topology evidence="1">Single-pass membrane protein</topology>
    </subcellularLocation>
</comment>
<dbReference type="InterPro" id="IPR005864">
    <property type="entry name" value="ATP_synth_F0_bsu_bac"/>
</dbReference>
<dbReference type="CDD" id="cd06503">
    <property type="entry name" value="ATP-synt_Fo_b"/>
    <property type="match status" value="1"/>
</dbReference>
<evidence type="ECO:0000256" key="2">
    <source>
        <dbReference type="ARBA" id="ARBA00004308"/>
    </source>
</evidence>
<keyword evidence="4" id="KW-0813">Transport</keyword>
<dbReference type="PANTHER" id="PTHR33445:SF2">
    <property type="entry name" value="ATP SYNTHASE SUBUNIT B', CHLOROPLASTIC"/>
    <property type="match status" value="1"/>
</dbReference>
<evidence type="ECO:0000256" key="8">
    <source>
        <dbReference type="ARBA" id="ARBA00022989"/>
    </source>
</evidence>
<comment type="similarity">
    <text evidence="3">Belongs to the ATPase B chain family.</text>
</comment>
<reference evidence="15" key="1">
    <citation type="submission" date="2019-08" db="EMBL/GenBank/DDBJ databases">
        <authorList>
            <person name="Kucharzyk K."/>
            <person name="Murdoch R.W."/>
            <person name="Higgins S."/>
            <person name="Loffler F."/>
        </authorList>
    </citation>
    <scope>NUCLEOTIDE SEQUENCE</scope>
</reference>
<dbReference type="PANTHER" id="PTHR33445">
    <property type="entry name" value="ATP SYNTHASE SUBUNIT B', CHLOROPLASTIC"/>
    <property type="match status" value="1"/>
</dbReference>
<proteinExistence type="inferred from homology"/>
<organism evidence="15">
    <name type="scientific">bioreactor metagenome</name>
    <dbReference type="NCBI Taxonomy" id="1076179"/>
    <lineage>
        <taxon>unclassified sequences</taxon>
        <taxon>metagenomes</taxon>
        <taxon>ecological metagenomes</taxon>
    </lineage>
</organism>
<protein>
    <submittedName>
        <fullName evidence="15">ATP synthase subunit b, sodium ion specific</fullName>
    </submittedName>
</protein>
<evidence type="ECO:0000256" key="5">
    <source>
        <dbReference type="ARBA" id="ARBA00022547"/>
    </source>
</evidence>
<dbReference type="InterPro" id="IPR050059">
    <property type="entry name" value="ATP_synthase_B_chain"/>
</dbReference>
<dbReference type="InterPro" id="IPR002146">
    <property type="entry name" value="ATP_synth_b/b'su_bac/chlpt"/>
</dbReference>
<dbReference type="NCBIfam" id="TIGR01144">
    <property type="entry name" value="ATP_synt_b"/>
    <property type="match status" value="1"/>
</dbReference>
<keyword evidence="8 14" id="KW-1133">Transmembrane helix</keyword>
<evidence type="ECO:0000256" key="13">
    <source>
        <dbReference type="SAM" id="Coils"/>
    </source>
</evidence>
<comment type="function">
    <text evidence="12">F(1)F(0) ATP synthase produces ATP from ADP in the presence of a proton or sodium gradient. F-type ATPases consist of two structural domains, F(1) containing the extramembraneous catalytic core and F(0) containing the membrane proton channel, linked together by a central stalk and a peripheral stalk. During catalysis, ATP synthesis in the catalytic domain of F(1) is coupled via a rotary mechanism of the central stalk subunits to proton translocation.</text>
</comment>
<dbReference type="Pfam" id="PF00430">
    <property type="entry name" value="ATP-synt_B"/>
    <property type="match status" value="1"/>
</dbReference>
<feature type="coiled-coil region" evidence="13">
    <location>
        <begin position="74"/>
        <end position="116"/>
    </location>
</feature>
<name>A0A644Y8B7_9ZZZZ</name>
<sequence>MEFHLIDFIEHVLNILIFFLLLRTFLYKPVKKFMDAREAKFSSERAEIDAERKDADALKTRYEASMADAKIAAERIAEDKRKAVERESEDVREKARREAQRILTDAKAQAAAEHEEMLGELKSQTAELAVDLAGKILEREVNPKDHQHMIDSFFKRVV</sequence>
<accession>A0A644Y8B7</accession>
<keyword evidence="11" id="KW-0066">ATP synthesis</keyword>
<evidence type="ECO:0000256" key="14">
    <source>
        <dbReference type="SAM" id="Phobius"/>
    </source>
</evidence>
<dbReference type="GO" id="GO:0015986">
    <property type="term" value="P:proton motive force-driven ATP synthesis"/>
    <property type="evidence" value="ECO:0007669"/>
    <property type="project" value="InterPro"/>
</dbReference>
<evidence type="ECO:0000256" key="4">
    <source>
        <dbReference type="ARBA" id="ARBA00022448"/>
    </source>
</evidence>
<evidence type="ECO:0000313" key="15">
    <source>
        <dbReference type="EMBL" id="MPM24795.1"/>
    </source>
</evidence>
<evidence type="ECO:0000256" key="6">
    <source>
        <dbReference type="ARBA" id="ARBA00022692"/>
    </source>
</evidence>
<evidence type="ECO:0000256" key="3">
    <source>
        <dbReference type="ARBA" id="ARBA00005513"/>
    </source>
</evidence>
<comment type="caution">
    <text evidence="15">The sequence shown here is derived from an EMBL/GenBank/DDBJ whole genome shotgun (WGS) entry which is preliminary data.</text>
</comment>
<dbReference type="GO" id="GO:0046961">
    <property type="term" value="F:proton-transporting ATPase activity, rotational mechanism"/>
    <property type="evidence" value="ECO:0007669"/>
    <property type="project" value="TreeGrafter"/>
</dbReference>
<dbReference type="SUPFAM" id="SSF81573">
    <property type="entry name" value="F1F0 ATP synthase subunit B, membrane domain"/>
    <property type="match status" value="1"/>
</dbReference>
<dbReference type="InterPro" id="IPR028987">
    <property type="entry name" value="ATP_synth_B-like_membr_sf"/>
</dbReference>
<keyword evidence="5" id="KW-0138">CF(0)</keyword>
<keyword evidence="7" id="KW-0375">Hydrogen ion transport</keyword>
<dbReference type="GO" id="GO:0012505">
    <property type="term" value="C:endomembrane system"/>
    <property type="evidence" value="ECO:0007669"/>
    <property type="project" value="UniProtKB-SubCell"/>
</dbReference>
<keyword evidence="9" id="KW-0406">Ion transport</keyword>
<evidence type="ECO:0000256" key="12">
    <source>
        <dbReference type="ARBA" id="ARBA00025198"/>
    </source>
</evidence>
<feature type="transmembrane region" description="Helical" evidence="14">
    <location>
        <begin position="12"/>
        <end position="30"/>
    </location>
</feature>
<evidence type="ECO:0000256" key="1">
    <source>
        <dbReference type="ARBA" id="ARBA00004167"/>
    </source>
</evidence>
<dbReference type="GO" id="GO:0045259">
    <property type="term" value="C:proton-transporting ATP synthase complex"/>
    <property type="evidence" value="ECO:0007669"/>
    <property type="project" value="UniProtKB-KW"/>
</dbReference>
<evidence type="ECO:0000256" key="7">
    <source>
        <dbReference type="ARBA" id="ARBA00022781"/>
    </source>
</evidence>
<dbReference type="EMBL" id="VSSQ01004344">
    <property type="protein sequence ID" value="MPM24795.1"/>
    <property type="molecule type" value="Genomic_DNA"/>
</dbReference>
<evidence type="ECO:0000256" key="10">
    <source>
        <dbReference type="ARBA" id="ARBA00023136"/>
    </source>
</evidence>
<dbReference type="HAMAP" id="MF_01398">
    <property type="entry name" value="ATP_synth_b_bprime"/>
    <property type="match status" value="1"/>
</dbReference>
<evidence type="ECO:0000256" key="9">
    <source>
        <dbReference type="ARBA" id="ARBA00023065"/>
    </source>
</evidence>
<keyword evidence="13" id="KW-0175">Coiled coil</keyword>